<proteinExistence type="predicted"/>
<sequence>MLAITPLAQPIVQEWGKHCATCDSFVGCRGGIAYDCPYGGIPGLTVGQCIGWCAAGFYCPPRSVSATTNRCADAFYSVRGQGSCMQCPSSRSTFRCQSFRLREGVQAIFRLTLYQ</sequence>
<protein>
    <recommendedName>
        <fullName evidence="2">Tyrosine-protein kinase ephrin type A/B receptor-like domain-containing protein</fullName>
    </recommendedName>
</protein>
<evidence type="ECO:0008006" key="2">
    <source>
        <dbReference type="Google" id="ProtNLM"/>
    </source>
</evidence>
<dbReference type="AlphaFoldDB" id="W4H1T7"/>
<dbReference type="STRING" id="112090.W4H1T7"/>
<reference evidence="1" key="1">
    <citation type="submission" date="2013-12" db="EMBL/GenBank/DDBJ databases">
        <title>The Genome Sequence of Aphanomyces astaci APO3.</title>
        <authorList>
            <consortium name="The Broad Institute Genomics Platform"/>
            <person name="Russ C."/>
            <person name="Tyler B."/>
            <person name="van West P."/>
            <person name="Dieguez-Uribeondo J."/>
            <person name="Young S.K."/>
            <person name="Zeng Q."/>
            <person name="Gargeya S."/>
            <person name="Fitzgerald M."/>
            <person name="Abouelleil A."/>
            <person name="Alvarado L."/>
            <person name="Chapman S.B."/>
            <person name="Gainer-Dewar J."/>
            <person name="Goldberg J."/>
            <person name="Griggs A."/>
            <person name="Gujja S."/>
            <person name="Hansen M."/>
            <person name="Howarth C."/>
            <person name="Imamovic A."/>
            <person name="Ireland A."/>
            <person name="Larimer J."/>
            <person name="McCowan C."/>
            <person name="Murphy C."/>
            <person name="Pearson M."/>
            <person name="Poon T.W."/>
            <person name="Priest M."/>
            <person name="Roberts A."/>
            <person name="Saif S."/>
            <person name="Shea T."/>
            <person name="Sykes S."/>
            <person name="Wortman J."/>
            <person name="Nusbaum C."/>
            <person name="Birren B."/>
        </authorList>
    </citation>
    <scope>NUCLEOTIDE SEQUENCE [LARGE SCALE GENOMIC DNA]</scope>
    <source>
        <strain evidence="1">APO3</strain>
    </source>
</reference>
<dbReference type="GeneID" id="20804961"/>
<dbReference type="EMBL" id="KI913118">
    <property type="protein sequence ID" value="ETV85108.1"/>
    <property type="molecule type" value="Genomic_DNA"/>
</dbReference>
<dbReference type="VEuPathDB" id="FungiDB:H257_02965"/>
<name>W4H1T7_APHAT</name>
<dbReference type="OrthoDB" id="439917at2759"/>
<gene>
    <name evidence="1" type="ORF">H257_02965</name>
</gene>
<dbReference type="RefSeq" id="XP_009825126.1">
    <property type="nucleotide sequence ID" value="XM_009826824.1"/>
</dbReference>
<organism evidence="1">
    <name type="scientific">Aphanomyces astaci</name>
    <name type="common">Crayfish plague agent</name>
    <dbReference type="NCBI Taxonomy" id="112090"/>
    <lineage>
        <taxon>Eukaryota</taxon>
        <taxon>Sar</taxon>
        <taxon>Stramenopiles</taxon>
        <taxon>Oomycota</taxon>
        <taxon>Saprolegniomycetes</taxon>
        <taxon>Saprolegniales</taxon>
        <taxon>Verrucalvaceae</taxon>
        <taxon>Aphanomyces</taxon>
    </lineage>
</organism>
<accession>W4H1T7</accession>
<evidence type="ECO:0000313" key="1">
    <source>
        <dbReference type="EMBL" id="ETV85108.1"/>
    </source>
</evidence>